<evidence type="ECO:0000313" key="2">
    <source>
        <dbReference type="EMBL" id="KXJ86668.1"/>
    </source>
</evidence>
<dbReference type="InParanoid" id="A0A136IP71"/>
<dbReference type="AlphaFoldDB" id="A0A136IP71"/>
<dbReference type="InterPro" id="IPR044122">
    <property type="entry name" value="UPF0261_N"/>
</dbReference>
<feature type="domain" description="UPF0261" evidence="1">
    <location>
        <begin position="10"/>
        <end position="187"/>
    </location>
</feature>
<proteinExistence type="predicted"/>
<dbReference type="Proteomes" id="UP000070501">
    <property type="component" value="Unassembled WGS sequence"/>
</dbReference>
<evidence type="ECO:0000259" key="1">
    <source>
        <dbReference type="Pfam" id="PF06792"/>
    </source>
</evidence>
<dbReference type="PANTHER" id="PTHR31862">
    <property type="entry name" value="UPF0261 DOMAIN PROTEIN (AFU_ORTHOLOGUE AFUA_1G10120)"/>
    <property type="match status" value="1"/>
</dbReference>
<protein>
    <recommendedName>
        <fullName evidence="1">UPF0261 domain-containing protein</fullName>
    </recommendedName>
</protein>
<sequence>MFTSTSDGPVIALIGTCDSKLSELLRLRELTLDAGAESVILIDGGRYPVSHDAITVSRSQTPGFLTSEQAAQIDSPDSDRSGCLKIMTAAITEHVRHLYSQGKIHGVLSAGGSGGTSLAAPVMREALPIGFPKLLVSTVASGDVGPIVGEADVTMMYSVVDIAGSNELLDRIFANAASAVVGMAKSWKATGPTPTSSS</sequence>
<gene>
    <name evidence="2" type="ORF">Micbo1qcDRAFT_168139</name>
</gene>
<organism evidence="2 3">
    <name type="scientific">Microdochium bolleyi</name>
    <dbReference type="NCBI Taxonomy" id="196109"/>
    <lineage>
        <taxon>Eukaryota</taxon>
        <taxon>Fungi</taxon>
        <taxon>Dikarya</taxon>
        <taxon>Ascomycota</taxon>
        <taxon>Pezizomycotina</taxon>
        <taxon>Sordariomycetes</taxon>
        <taxon>Xylariomycetidae</taxon>
        <taxon>Xylariales</taxon>
        <taxon>Microdochiaceae</taxon>
        <taxon>Microdochium</taxon>
    </lineage>
</organism>
<dbReference type="STRING" id="196109.A0A136IP71"/>
<dbReference type="InterPro" id="IPR051353">
    <property type="entry name" value="Tobamovirus_resist_UPF0261"/>
</dbReference>
<accession>A0A136IP71</accession>
<dbReference type="Pfam" id="PF06792">
    <property type="entry name" value="UPF0261"/>
    <property type="match status" value="1"/>
</dbReference>
<keyword evidence="3" id="KW-1185">Reference proteome</keyword>
<feature type="non-terminal residue" evidence="2">
    <location>
        <position position="198"/>
    </location>
</feature>
<dbReference type="PANTHER" id="PTHR31862:SF1">
    <property type="entry name" value="UPF0261 DOMAIN PROTEIN (AFU_ORTHOLOGUE AFUA_1G10120)"/>
    <property type="match status" value="1"/>
</dbReference>
<name>A0A136IP71_9PEZI</name>
<evidence type="ECO:0000313" key="3">
    <source>
        <dbReference type="Proteomes" id="UP000070501"/>
    </source>
</evidence>
<dbReference type="EMBL" id="KQ964266">
    <property type="protein sequence ID" value="KXJ86668.1"/>
    <property type="molecule type" value="Genomic_DNA"/>
</dbReference>
<dbReference type="Gene3D" id="3.40.50.12020">
    <property type="entry name" value="Uncharacterised protein family UPF0261, NN domain"/>
    <property type="match status" value="1"/>
</dbReference>
<reference evidence="3" key="1">
    <citation type="submission" date="2016-02" db="EMBL/GenBank/DDBJ databases">
        <title>Draft genome sequence of Microdochium bolleyi, a fungal endophyte of beachgrass.</title>
        <authorList>
            <consortium name="DOE Joint Genome Institute"/>
            <person name="David A.S."/>
            <person name="May G."/>
            <person name="Haridas S."/>
            <person name="Lim J."/>
            <person name="Wang M."/>
            <person name="Labutti K."/>
            <person name="Lipzen A."/>
            <person name="Barry K."/>
            <person name="Grigoriev I.V."/>
        </authorList>
    </citation>
    <scope>NUCLEOTIDE SEQUENCE [LARGE SCALE GENOMIC DNA]</scope>
    <source>
        <strain evidence="3">J235TASD1</strain>
    </source>
</reference>
<dbReference type="OrthoDB" id="10264588at2759"/>